<evidence type="ECO:0000313" key="2">
    <source>
        <dbReference type="Proteomes" id="UP000005801"/>
    </source>
</evidence>
<gene>
    <name evidence="1" type="ORF">PPSIR1_19027</name>
</gene>
<organism evidence="1 2">
    <name type="scientific">Plesiocystis pacifica SIR-1</name>
    <dbReference type="NCBI Taxonomy" id="391625"/>
    <lineage>
        <taxon>Bacteria</taxon>
        <taxon>Pseudomonadati</taxon>
        <taxon>Myxococcota</taxon>
        <taxon>Polyangia</taxon>
        <taxon>Nannocystales</taxon>
        <taxon>Nannocystaceae</taxon>
        <taxon>Plesiocystis</taxon>
    </lineage>
</organism>
<dbReference type="AlphaFoldDB" id="A6GGM2"/>
<reference evidence="1 2" key="1">
    <citation type="submission" date="2007-06" db="EMBL/GenBank/DDBJ databases">
        <authorList>
            <person name="Shimkets L."/>
            <person name="Ferriera S."/>
            <person name="Johnson J."/>
            <person name="Kravitz S."/>
            <person name="Beeson K."/>
            <person name="Sutton G."/>
            <person name="Rogers Y.-H."/>
            <person name="Friedman R."/>
            <person name="Frazier M."/>
            <person name="Venter J.C."/>
        </authorList>
    </citation>
    <scope>NUCLEOTIDE SEQUENCE [LARGE SCALE GENOMIC DNA]</scope>
    <source>
        <strain evidence="1 2">SIR-1</strain>
    </source>
</reference>
<accession>A6GGM2</accession>
<evidence type="ECO:0000313" key="1">
    <source>
        <dbReference type="EMBL" id="EDM74982.1"/>
    </source>
</evidence>
<comment type="caution">
    <text evidence="1">The sequence shown here is derived from an EMBL/GenBank/DDBJ whole genome shotgun (WGS) entry which is preliminary data.</text>
</comment>
<proteinExistence type="predicted"/>
<name>A6GGM2_9BACT</name>
<protein>
    <submittedName>
        <fullName evidence="1">Uncharacterized protein</fullName>
    </submittedName>
</protein>
<dbReference type="EMBL" id="ABCS01000108">
    <property type="protein sequence ID" value="EDM74982.1"/>
    <property type="molecule type" value="Genomic_DNA"/>
</dbReference>
<dbReference type="Proteomes" id="UP000005801">
    <property type="component" value="Unassembled WGS sequence"/>
</dbReference>
<sequence>MTQFAKKEVCILLKDALRVMLLHGGHEFVDEFVPDVLGVLAVLVFATF</sequence>
<keyword evidence="2" id="KW-1185">Reference proteome</keyword>